<keyword evidence="8" id="KW-0472">Membrane</keyword>
<evidence type="ECO:0000313" key="9">
    <source>
        <dbReference type="EMBL" id="CAK9205569.1"/>
    </source>
</evidence>
<evidence type="ECO:0000256" key="8">
    <source>
        <dbReference type="ARBA" id="ARBA00023136"/>
    </source>
</evidence>
<dbReference type="Gene3D" id="4.10.1190.10">
    <property type="entry name" value="Chlorophyll A-B binding protein"/>
    <property type="match status" value="1"/>
</dbReference>
<comment type="subcellular location">
    <subcellularLocation>
        <location evidence="1">Plastid</location>
        <location evidence="1">Chloroplast thylakoid membrane</location>
        <topology evidence="1">Peripheral membrane protein</topology>
        <orientation evidence="1">Lumenal side</orientation>
    </subcellularLocation>
</comment>
<evidence type="ECO:0000313" key="10">
    <source>
        <dbReference type="Proteomes" id="UP001497512"/>
    </source>
</evidence>
<proteinExistence type="inferred from homology"/>
<accession>A0ABP0TUP6</accession>
<gene>
    <name evidence="9" type="ORF">CSSPTR1EN2_LOCUS7914</name>
</gene>
<protein>
    <recommendedName>
        <fullName evidence="11">Photosystem I subunit N</fullName>
    </recommendedName>
</protein>
<dbReference type="InterPro" id="IPR006311">
    <property type="entry name" value="TAT_signal"/>
</dbReference>
<dbReference type="PANTHER" id="PTHR36814:SF1">
    <property type="entry name" value="PHOTOSYSTEM I REACTION CENTER SUBUNIT N, CHLOROPLASTIC"/>
    <property type="match status" value="1"/>
</dbReference>
<reference evidence="9" key="1">
    <citation type="submission" date="2024-02" db="EMBL/GenBank/DDBJ databases">
        <authorList>
            <consortium name="ELIXIR-Norway"/>
            <consortium name="Elixir Norway"/>
        </authorList>
    </citation>
    <scope>NUCLEOTIDE SEQUENCE</scope>
</reference>
<evidence type="ECO:0008006" key="11">
    <source>
        <dbReference type="Google" id="ProtNLM"/>
    </source>
</evidence>
<keyword evidence="7" id="KW-0793">Thylakoid</keyword>
<organism evidence="9 10">
    <name type="scientific">Sphagnum troendelagicum</name>
    <dbReference type="NCBI Taxonomy" id="128251"/>
    <lineage>
        <taxon>Eukaryota</taxon>
        <taxon>Viridiplantae</taxon>
        <taxon>Streptophyta</taxon>
        <taxon>Embryophyta</taxon>
        <taxon>Bryophyta</taxon>
        <taxon>Sphagnophytina</taxon>
        <taxon>Sphagnopsida</taxon>
        <taxon>Sphagnales</taxon>
        <taxon>Sphagnaceae</taxon>
        <taxon>Sphagnum</taxon>
    </lineage>
</organism>
<dbReference type="Proteomes" id="UP001497512">
    <property type="component" value="Chromosome 15"/>
</dbReference>
<keyword evidence="6" id="KW-0603">Photosystem I</keyword>
<comment type="similarity">
    <text evidence="2">Belongs to the psaN family.</text>
</comment>
<evidence type="ECO:0000256" key="2">
    <source>
        <dbReference type="ARBA" id="ARBA00010661"/>
    </source>
</evidence>
<dbReference type="EMBL" id="OZ019907">
    <property type="protein sequence ID" value="CAK9205569.1"/>
    <property type="molecule type" value="Genomic_DNA"/>
</dbReference>
<evidence type="ECO:0000256" key="5">
    <source>
        <dbReference type="ARBA" id="ARBA00022640"/>
    </source>
</evidence>
<keyword evidence="5" id="KW-0934">Plastid</keyword>
<dbReference type="InterPro" id="IPR044907">
    <property type="entry name" value="PSAN_sf"/>
</dbReference>
<dbReference type="InterPro" id="IPR008796">
    <property type="entry name" value="PSAN"/>
</dbReference>
<dbReference type="PROSITE" id="PS51318">
    <property type="entry name" value="TAT"/>
    <property type="match status" value="1"/>
</dbReference>
<evidence type="ECO:0000256" key="4">
    <source>
        <dbReference type="ARBA" id="ARBA00022531"/>
    </source>
</evidence>
<dbReference type="Pfam" id="PF05479">
    <property type="entry name" value="PsaN"/>
    <property type="match status" value="1"/>
</dbReference>
<evidence type="ECO:0000256" key="1">
    <source>
        <dbReference type="ARBA" id="ARBA00004622"/>
    </source>
</evidence>
<dbReference type="PANTHER" id="PTHR36814">
    <property type="entry name" value="PHOTOSYSTEM I REACTION CENTER SUBUNIT N, CHLOROPLASTIC"/>
    <property type="match status" value="1"/>
</dbReference>
<sequence length="168" mass="17678">MATTSFLGSAVALPAALSVRELKGVSSSISTAKVGLTVRANGTSTDEEYQKVDSRRSLLKMAAVVVAGSAFSAAAAGNANAGLVEDLLAKSAANKDLNDKKRLATSGANTARAYTVLFGTCKAPENFTGCEDLAKKKEVKFLTEDLNLECEGKDKYKCGSNVFWKWGK</sequence>
<evidence type="ECO:0000256" key="3">
    <source>
        <dbReference type="ARBA" id="ARBA00022528"/>
    </source>
</evidence>
<evidence type="ECO:0000256" key="7">
    <source>
        <dbReference type="ARBA" id="ARBA00023078"/>
    </source>
</evidence>
<keyword evidence="10" id="KW-1185">Reference proteome</keyword>
<keyword evidence="4" id="KW-0602">Photosynthesis</keyword>
<name>A0ABP0TUP6_9BRYO</name>
<keyword evidence="3" id="KW-0150">Chloroplast</keyword>
<evidence type="ECO:0000256" key="6">
    <source>
        <dbReference type="ARBA" id="ARBA00022836"/>
    </source>
</evidence>